<organism evidence="1">
    <name type="scientific">Rhizophora mucronata</name>
    <name type="common">Asiatic mangrove</name>
    <dbReference type="NCBI Taxonomy" id="61149"/>
    <lineage>
        <taxon>Eukaryota</taxon>
        <taxon>Viridiplantae</taxon>
        <taxon>Streptophyta</taxon>
        <taxon>Embryophyta</taxon>
        <taxon>Tracheophyta</taxon>
        <taxon>Spermatophyta</taxon>
        <taxon>Magnoliopsida</taxon>
        <taxon>eudicotyledons</taxon>
        <taxon>Gunneridae</taxon>
        <taxon>Pentapetalae</taxon>
        <taxon>rosids</taxon>
        <taxon>fabids</taxon>
        <taxon>Malpighiales</taxon>
        <taxon>Rhizophoraceae</taxon>
        <taxon>Rhizophora</taxon>
    </lineage>
</organism>
<evidence type="ECO:0000313" key="1">
    <source>
        <dbReference type="EMBL" id="MBX43127.1"/>
    </source>
</evidence>
<dbReference type="EMBL" id="GGEC01062643">
    <property type="protein sequence ID" value="MBX43127.1"/>
    <property type="molecule type" value="Transcribed_RNA"/>
</dbReference>
<reference evidence="1" key="1">
    <citation type="submission" date="2018-02" db="EMBL/GenBank/DDBJ databases">
        <title>Rhizophora mucronata_Transcriptome.</title>
        <authorList>
            <person name="Meera S.P."/>
            <person name="Sreeshan A."/>
            <person name="Augustine A."/>
        </authorList>
    </citation>
    <scope>NUCLEOTIDE SEQUENCE</scope>
    <source>
        <tissue evidence="1">Leaf</tissue>
    </source>
</reference>
<proteinExistence type="predicted"/>
<accession>A0A2P2NKW4</accession>
<sequence length="24" mass="2930">MSKRASNQESFEWNLRNFFHVSTN</sequence>
<dbReference type="AlphaFoldDB" id="A0A2P2NKW4"/>
<name>A0A2P2NKW4_RHIMU</name>
<protein>
    <submittedName>
        <fullName evidence="1">Uncharacterized protein</fullName>
    </submittedName>
</protein>